<feature type="non-terminal residue" evidence="1">
    <location>
        <position position="64"/>
    </location>
</feature>
<keyword evidence="2" id="KW-1185">Reference proteome</keyword>
<name>A0A392VAC4_9FABA</name>
<protein>
    <submittedName>
        <fullName evidence="1">Auxilin-like protein</fullName>
    </submittedName>
</protein>
<sequence>MVYGSIWGKHACMDLTGVSPLVGLRADAFTAGQTALKGASSKMTKHEKTCSDNQHAFIPFAFDT</sequence>
<dbReference type="AlphaFoldDB" id="A0A392VAC4"/>
<dbReference type="Proteomes" id="UP000265520">
    <property type="component" value="Unassembled WGS sequence"/>
</dbReference>
<evidence type="ECO:0000313" key="2">
    <source>
        <dbReference type="Proteomes" id="UP000265520"/>
    </source>
</evidence>
<organism evidence="1 2">
    <name type="scientific">Trifolium medium</name>
    <dbReference type="NCBI Taxonomy" id="97028"/>
    <lineage>
        <taxon>Eukaryota</taxon>
        <taxon>Viridiplantae</taxon>
        <taxon>Streptophyta</taxon>
        <taxon>Embryophyta</taxon>
        <taxon>Tracheophyta</taxon>
        <taxon>Spermatophyta</taxon>
        <taxon>Magnoliopsida</taxon>
        <taxon>eudicotyledons</taxon>
        <taxon>Gunneridae</taxon>
        <taxon>Pentapetalae</taxon>
        <taxon>rosids</taxon>
        <taxon>fabids</taxon>
        <taxon>Fabales</taxon>
        <taxon>Fabaceae</taxon>
        <taxon>Papilionoideae</taxon>
        <taxon>50 kb inversion clade</taxon>
        <taxon>NPAAA clade</taxon>
        <taxon>Hologalegina</taxon>
        <taxon>IRL clade</taxon>
        <taxon>Trifolieae</taxon>
        <taxon>Trifolium</taxon>
    </lineage>
</organism>
<dbReference type="PANTHER" id="PTHR48462">
    <property type="entry name" value="PROTEIN, PUTATIVE-RELATED"/>
    <property type="match status" value="1"/>
</dbReference>
<dbReference type="PANTHER" id="PTHR48462:SF1">
    <property type="entry name" value="PROTEIN, PUTATIVE-RELATED"/>
    <property type="match status" value="1"/>
</dbReference>
<reference evidence="1 2" key="1">
    <citation type="journal article" date="2018" name="Front. Plant Sci.">
        <title>Red Clover (Trifolium pratense) and Zigzag Clover (T. medium) - A Picture of Genomic Similarities and Differences.</title>
        <authorList>
            <person name="Dluhosova J."/>
            <person name="Istvanek J."/>
            <person name="Nedelnik J."/>
            <person name="Repkova J."/>
        </authorList>
    </citation>
    <scope>NUCLEOTIDE SEQUENCE [LARGE SCALE GENOMIC DNA]</scope>
    <source>
        <strain evidence="2">cv. 10/8</strain>
        <tissue evidence="1">Leaf</tissue>
    </source>
</reference>
<comment type="caution">
    <text evidence="1">The sequence shown here is derived from an EMBL/GenBank/DDBJ whole genome shotgun (WGS) entry which is preliminary data.</text>
</comment>
<evidence type="ECO:0000313" key="1">
    <source>
        <dbReference type="EMBL" id="MCI85244.1"/>
    </source>
</evidence>
<proteinExistence type="predicted"/>
<accession>A0A392VAC4</accession>
<dbReference type="EMBL" id="LXQA011110735">
    <property type="protein sequence ID" value="MCI85244.1"/>
    <property type="molecule type" value="Genomic_DNA"/>
</dbReference>